<keyword evidence="2" id="KW-1185">Reference proteome</keyword>
<organism evidence="1 2">
    <name type="scientific">Lentinula edodes</name>
    <name type="common">Shiitake mushroom</name>
    <name type="synonym">Lentinus edodes</name>
    <dbReference type="NCBI Taxonomy" id="5353"/>
    <lineage>
        <taxon>Eukaryota</taxon>
        <taxon>Fungi</taxon>
        <taxon>Dikarya</taxon>
        <taxon>Basidiomycota</taxon>
        <taxon>Agaricomycotina</taxon>
        <taxon>Agaricomycetes</taxon>
        <taxon>Agaricomycetidae</taxon>
        <taxon>Agaricales</taxon>
        <taxon>Marasmiineae</taxon>
        <taxon>Omphalotaceae</taxon>
        <taxon>Lentinula</taxon>
    </lineage>
</organism>
<name>A0A1Q3EDT6_LENED</name>
<reference evidence="1 2" key="2">
    <citation type="submission" date="2017-02" db="EMBL/GenBank/DDBJ databases">
        <title>A genome survey and senescence transcriptome analysis in Lentinula edodes.</title>
        <authorList>
            <person name="Sakamoto Y."/>
            <person name="Nakade K."/>
            <person name="Sato S."/>
            <person name="Yoshida Y."/>
            <person name="Miyazaki K."/>
            <person name="Natsume S."/>
            <person name="Konno N."/>
        </authorList>
    </citation>
    <scope>NUCLEOTIDE SEQUENCE [LARGE SCALE GENOMIC DNA]</scope>
    <source>
        <strain evidence="1 2">NBRC 111202</strain>
    </source>
</reference>
<sequence>MLQTVLPEELALILWYNKSRASSRICPACQRLYRVGDVLPDHALTGSAKSELNSLQRPSELEREQQLSGLCSSMCFILASFNQCDPRTTKAAWGHTANEINDESWAVLNGGSSLLLKDGPGQNAAKALVMIVRMTRTSRSEAIIRSRGIIYFSEFVFRTAYYDKCGDYGQRCFNGMPIENTRITLAVVQHKVIVIRPYWLPLLLNKEKERT</sequence>
<proteinExistence type="predicted"/>
<reference evidence="1 2" key="1">
    <citation type="submission" date="2016-08" db="EMBL/GenBank/DDBJ databases">
        <authorList>
            <consortium name="Lentinula edodes genome sequencing consortium"/>
            <person name="Sakamoto Y."/>
            <person name="Nakade K."/>
            <person name="Sato S."/>
            <person name="Yoshida Y."/>
            <person name="Miyazaki K."/>
            <person name="Natsume S."/>
            <person name="Konno N."/>
        </authorList>
    </citation>
    <scope>NUCLEOTIDE SEQUENCE [LARGE SCALE GENOMIC DNA]</scope>
    <source>
        <strain evidence="1 2">NBRC 111202</strain>
    </source>
</reference>
<dbReference type="STRING" id="5353.A0A1Q3EDT6"/>
<accession>A0A1Q3EDT6</accession>
<evidence type="ECO:0000313" key="1">
    <source>
        <dbReference type="EMBL" id="GAW05361.1"/>
    </source>
</evidence>
<dbReference type="EMBL" id="BDGU01000245">
    <property type="protein sequence ID" value="GAW05361.1"/>
    <property type="molecule type" value="Genomic_DNA"/>
</dbReference>
<comment type="caution">
    <text evidence="1">The sequence shown here is derived from an EMBL/GenBank/DDBJ whole genome shotgun (WGS) entry which is preliminary data.</text>
</comment>
<dbReference type="Proteomes" id="UP000188533">
    <property type="component" value="Unassembled WGS sequence"/>
</dbReference>
<protein>
    <submittedName>
        <fullName evidence="1">Uncharacterized protein</fullName>
    </submittedName>
</protein>
<dbReference type="AlphaFoldDB" id="A0A1Q3EDT6"/>
<evidence type="ECO:0000313" key="2">
    <source>
        <dbReference type="Proteomes" id="UP000188533"/>
    </source>
</evidence>
<gene>
    <name evidence="1" type="ORF">LENED_007212</name>
</gene>